<proteinExistence type="predicted"/>
<feature type="region of interest" description="Disordered" evidence="1">
    <location>
        <begin position="1"/>
        <end position="31"/>
    </location>
</feature>
<sequence length="216" mass="25004">MIDRSKTAVSEPKGNNLSMTEQTLTKKNKGGRPPVIVSGLDITFHKLEPYLKTGKTLNKACILAKISKSSVYKYYGLNEEFTEKIDVARAYTSVLVNDNFFSRLVDVSKRISKTRELRIQLENKRISEKKYREESSIYDVTEKDWDFLKWYAVNSHSTRDEYGTRVEITGKDSKPELPQELFEPKPMETVLATYEIVRNRMSRVHTDKPCLLQNIP</sequence>
<reference evidence="2 3" key="1">
    <citation type="journal article" date="2016" name="Nat. Commun.">
        <title>Thousands of microbial genomes shed light on interconnected biogeochemical processes in an aquifer system.</title>
        <authorList>
            <person name="Anantharaman K."/>
            <person name="Brown C.T."/>
            <person name="Hug L.A."/>
            <person name="Sharon I."/>
            <person name="Castelle C.J."/>
            <person name="Probst A.J."/>
            <person name="Thomas B.C."/>
            <person name="Singh A."/>
            <person name="Wilkins M.J."/>
            <person name="Karaoz U."/>
            <person name="Brodie E.L."/>
            <person name="Williams K.H."/>
            <person name="Hubbard S.S."/>
            <person name="Banfield J.F."/>
        </authorList>
    </citation>
    <scope>NUCLEOTIDE SEQUENCE [LARGE SCALE GENOMIC DNA]</scope>
</reference>
<evidence type="ECO:0000256" key="1">
    <source>
        <dbReference type="SAM" id="MobiDB-lite"/>
    </source>
</evidence>
<comment type="caution">
    <text evidence="2">The sequence shown here is derived from an EMBL/GenBank/DDBJ whole genome shotgun (WGS) entry which is preliminary data.</text>
</comment>
<name>A0A1F7YHD5_9BACT</name>
<evidence type="ECO:0000313" key="3">
    <source>
        <dbReference type="Proteomes" id="UP000178851"/>
    </source>
</evidence>
<dbReference type="Proteomes" id="UP000178851">
    <property type="component" value="Unassembled WGS sequence"/>
</dbReference>
<feature type="compositionally biased region" description="Polar residues" evidence="1">
    <location>
        <begin position="13"/>
        <end position="25"/>
    </location>
</feature>
<dbReference type="AlphaFoldDB" id="A0A1F7YHD5"/>
<gene>
    <name evidence="2" type="ORF">A2627_01455</name>
</gene>
<evidence type="ECO:0000313" key="2">
    <source>
        <dbReference type="EMBL" id="OGM26672.1"/>
    </source>
</evidence>
<protein>
    <submittedName>
        <fullName evidence="2">Uncharacterized protein</fullName>
    </submittedName>
</protein>
<accession>A0A1F7YHD5</accession>
<dbReference type="EMBL" id="MGGI01000012">
    <property type="protein sequence ID" value="OGM26672.1"/>
    <property type="molecule type" value="Genomic_DNA"/>
</dbReference>
<organism evidence="2 3">
    <name type="scientific">Candidatus Woesebacteria bacterium RIFCSPHIGHO2_01_FULL_39_28</name>
    <dbReference type="NCBI Taxonomy" id="1802496"/>
    <lineage>
        <taxon>Bacteria</taxon>
        <taxon>Candidatus Woeseibacteriota</taxon>
    </lineage>
</organism>